<dbReference type="EMBL" id="FXUI01000005">
    <property type="protein sequence ID" value="SMP70083.1"/>
    <property type="molecule type" value="Genomic_DNA"/>
</dbReference>
<reference evidence="2 3" key="1">
    <citation type="submission" date="2017-05" db="EMBL/GenBank/DDBJ databases">
        <authorList>
            <person name="Varghese N."/>
            <person name="Submissions S."/>
        </authorList>
    </citation>
    <scope>NUCLEOTIDE SEQUENCE [LARGE SCALE GENOMIC DNA]</scope>
    <source>
        <strain evidence="2 3">SM16</strain>
    </source>
</reference>
<accession>A0ABY1QJE9</accession>
<gene>
    <name evidence="2" type="ORF">SAMN06296065_105237</name>
</gene>
<evidence type="ECO:0008006" key="4">
    <source>
        <dbReference type="Google" id="ProtNLM"/>
    </source>
</evidence>
<feature type="signal peptide" evidence="1">
    <location>
        <begin position="1"/>
        <end position="21"/>
    </location>
</feature>
<organism evidence="2 3">
    <name type="scientific">Novosphingobium panipatense</name>
    <dbReference type="NCBI Taxonomy" id="428991"/>
    <lineage>
        <taxon>Bacteria</taxon>
        <taxon>Pseudomonadati</taxon>
        <taxon>Pseudomonadota</taxon>
        <taxon>Alphaproteobacteria</taxon>
        <taxon>Sphingomonadales</taxon>
        <taxon>Sphingomonadaceae</taxon>
        <taxon>Novosphingobium</taxon>
    </lineage>
</organism>
<keyword evidence="3" id="KW-1185">Reference proteome</keyword>
<evidence type="ECO:0000256" key="1">
    <source>
        <dbReference type="SAM" id="SignalP"/>
    </source>
</evidence>
<evidence type="ECO:0000313" key="2">
    <source>
        <dbReference type="EMBL" id="SMP70083.1"/>
    </source>
</evidence>
<feature type="chain" id="PRO_5046445927" description="PRC-barrel domain protein" evidence="1">
    <location>
        <begin position="22"/>
        <end position="122"/>
    </location>
</feature>
<protein>
    <recommendedName>
        <fullName evidence="4">PRC-barrel domain protein</fullName>
    </recommendedName>
</protein>
<keyword evidence="1" id="KW-0732">Signal</keyword>
<proteinExistence type="predicted"/>
<comment type="caution">
    <text evidence="2">The sequence shown here is derived from an EMBL/GenBank/DDBJ whole genome shotgun (WGS) entry which is preliminary data.</text>
</comment>
<evidence type="ECO:0000313" key="3">
    <source>
        <dbReference type="Proteomes" id="UP001157910"/>
    </source>
</evidence>
<dbReference type="RefSeq" id="WP_283406198.1">
    <property type="nucleotide sequence ID" value="NZ_FXUI01000005.1"/>
</dbReference>
<dbReference type="Proteomes" id="UP001157910">
    <property type="component" value="Unassembled WGS sequence"/>
</dbReference>
<sequence length="122" mass="13113">MHTTLILLTAAAIGMAAPALAQQPVRADTKAGERALLDENVVTVRNVTRAELVYGLPIMDDEGIAIGNVERVAGNDVIVSDGTAEYRVPFTQIYAFSKDGADHYASRTPKQKLHREPNAPAN</sequence>
<name>A0ABY1QJE9_9SPHN</name>